<dbReference type="SUPFAM" id="SSF51445">
    <property type="entry name" value="(Trans)glycosidases"/>
    <property type="match status" value="1"/>
</dbReference>
<dbReference type="EMBL" id="JANBOI010003799">
    <property type="protein sequence ID" value="KAJ1718135.1"/>
    <property type="molecule type" value="Genomic_DNA"/>
</dbReference>
<feature type="region of interest" description="Disordered" evidence="9">
    <location>
        <begin position="360"/>
        <end position="386"/>
    </location>
</feature>
<evidence type="ECO:0000256" key="8">
    <source>
        <dbReference type="RuleBase" id="RU004453"/>
    </source>
</evidence>
<dbReference type="InterPro" id="IPR001223">
    <property type="entry name" value="Glyco_hydro18_cat"/>
</dbReference>
<evidence type="ECO:0000256" key="9">
    <source>
        <dbReference type="SAM" id="MobiDB-lite"/>
    </source>
</evidence>
<keyword evidence="12" id="KW-1185">Reference proteome</keyword>
<dbReference type="GO" id="GO:0008061">
    <property type="term" value="F:chitin binding"/>
    <property type="evidence" value="ECO:0007669"/>
    <property type="project" value="InterPro"/>
</dbReference>
<evidence type="ECO:0000256" key="6">
    <source>
        <dbReference type="ARBA" id="ARBA00023326"/>
    </source>
</evidence>
<dbReference type="GO" id="GO:0008843">
    <property type="term" value="F:endochitinase activity"/>
    <property type="evidence" value="ECO:0007669"/>
    <property type="project" value="UniProtKB-EC"/>
</dbReference>
<dbReference type="SMART" id="SM00636">
    <property type="entry name" value="Glyco_18"/>
    <property type="match status" value="1"/>
</dbReference>
<evidence type="ECO:0000313" key="11">
    <source>
        <dbReference type="EMBL" id="KAJ1718135.1"/>
    </source>
</evidence>
<proteinExistence type="inferred from homology"/>
<evidence type="ECO:0000256" key="7">
    <source>
        <dbReference type="RuleBase" id="RU000489"/>
    </source>
</evidence>
<dbReference type="InterPro" id="IPR001579">
    <property type="entry name" value="Glyco_hydro_18_chit_AS"/>
</dbReference>
<feature type="compositionally biased region" description="Polar residues" evidence="9">
    <location>
        <begin position="229"/>
        <end position="244"/>
    </location>
</feature>
<dbReference type="PROSITE" id="PS51910">
    <property type="entry name" value="GH18_2"/>
    <property type="match status" value="1"/>
</dbReference>
<evidence type="ECO:0000313" key="12">
    <source>
        <dbReference type="Proteomes" id="UP001143981"/>
    </source>
</evidence>
<accession>A0A9W8CLK0</accession>
<dbReference type="AlphaFoldDB" id="A0A9W8CLK0"/>
<keyword evidence="2 7" id="KW-0378">Hydrolase</keyword>
<reference evidence="11" key="1">
    <citation type="submission" date="2022-07" db="EMBL/GenBank/DDBJ databases">
        <title>Phylogenomic reconstructions and comparative analyses of Kickxellomycotina fungi.</title>
        <authorList>
            <person name="Reynolds N.K."/>
            <person name="Stajich J.E."/>
            <person name="Barry K."/>
            <person name="Grigoriev I.V."/>
            <person name="Crous P."/>
            <person name="Smith M.E."/>
        </authorList>
    </citation>
    <scope>NUCLEOTIDE SEQUENCE</scope>
    <source>
        <strain evidence="11">BCRC 34381</strain>
    </source>
</reference>
<dbReference type="OrthoDB" id="76388at2759"/>
<evidence type="ECO:0000259" key="10">
    <source>
        <dbReference type="PROSITE" id="PS51910"/>
    </source>
</evidence>
<dbReference type="SUPFAM" id="SSF54556">
    <property type="entry name" value="Chitinase insertion domain"/>
    <property type="match status" value="1"/>
</dbReference>
<keyword evidence="3" id="KW-0146">Chitin degradation</keyword>
<keyword evidence="4" id="KW-0119">Carbohydrate metabolism</keyword>
<dbReference type="InterPro" id="IPR011583">
    <property type="entry name" value="Chitinase_II/V-like_cat"/>
</dbReference>
<comment type="catalytic activity">
    <reaction evidence="1">
        <text>Random endo-hydrolysis of N-acetyl-beta-D-glucosaminide (1-&gt;4)-beta-linkages in chitin and chitodextrins.</text>
        <dbReference type="EC" id="3.2.1.14"/>
    </reaction>
</comment>
<feature type="region of interest" description="Disordered" evidence="9">
    <location>
        <begin position="229"/>
        <end position="255"/>
    </location>
</feature>
<feature type="non-terminal residue" evidence="11">
    <location>
        <position position="386"/>
    </location>
</feature>
<feature type="non-terminal residue" evidence="11">
    <location>
        <position position="1"/>
    </location>
</feature>
<dbReference type="InterPro" id="IPR017853">
    <property type="entry name" value="GH"/>
</dbReference>
<protein>
    <recommendedName>
        <fullName evidence="10">GH18 domain-containing protein</fullName>
    </recommendedName>
</protein>
<dbReference type="GO" id="GO:0006032">
    <property type="term" value="P:chitin catabolic process"/>
    <property type="evidence" value="ECO:0007669"/>
    <property type="project" value="UniProtKB-KW"/>
</dbReference>
<dbReference type="PROSITE" id="PS01095">
    <property type="entry name" value="GH18_1"/>
    <property type="match status" value="1"/>
</dbReference>
<evidence type="ECO:0000256" key="1">
    <source>
        <dbReference type="ARBA" id="ARBA00000822"/>
    </source>
</evidence>
<dbReference type="PANTHER" id="PTHR11177">
    <property type="entry name" value="CHITINASE"/>
    <property type="match status" value="1"/>
</dbReference>
<dbReference type="Gene3D" id="3.20.20.80">
    <property type="entry name" value="Glycosidases"/>
    <property type="match status" value="1"/>
</dbReference>
<evidence type="ECO:0000256" key="5">
    <source>
        <dbReference type="ARBA" id="ARBA00023295"/>
    </source>
</evidence>
<name>A0A9W8CLK0_9FUNG</name>
<organism evidence="11 12">
    <name type="scientific">Coemansia biformis</name>
    <dbReference type="NCBI Taxonomy" id="1286918"/>
    <lineage>
        <taxon>Eukaryota</taxon>
        <taxon>Fungi</taxon>
        <taxon>Fungi incertae sedis</taxon>
        <taxon>Zoopagomycota</taxon>
        <taxon>Kickxellomycotina</taxon>
        <taxon>Kickxellomycetes</taxon>
        <taxon>Kickxellales</taxon>
        <taxon>Kickxellaceae</taxon>
        <taxon>Coemansia</taxon>
    </lineage>
</organism>
<sequence length="386" mass="41880">VDFAKYTHLNIAFAIPKDDGSITFDDSFSLPNAVKAIHGSNAKALLSVGGWTGSNLFSPIIKDATKSATFLASMVSLIKTNDLDGIDLDWEYPGKQGNICNVFDKDNDTPSYLKFLQQLRKKLDAEFGAGKKLITMAVGVAPFEVGGTPSADVSEFAKVVDYAHLMLYDINGIWNDVTGPNAPMDFVQGKGMQASFKSGITAWKVAKWPAEQLTAGIAFYGRSTTATADMSTDPKNQYQPQSKAIPQGDKEDASWTDTCAGTTSLSGQWQWKHLRDQGLLSSPDTAASGWTRYWDDVSQTPWLFNPSTKIYISYDDPKSLKAKVSYAAQQGLAGAMVWTINMDYNGELLDALRTWPDTPSISHTSEAPCGDGPDEVACSPKSDDSS</sequence>
<evidence type="ECO:0000256" key="3">
    <source>
        <dbReference type="ARBA" id="ARBA00023024"/>
    </source>
</evidence>
<evidence type="ECO:0000256" key="2">
    <source>
        <dbReference type="ARBA" id="ARBA00022801"/>
    </source>
</evidence>
<dbReference type="GO" id="GO:0005576">
    <property type="term" value="C:extracellular region"/>
    <property type="evidence" value="ECO:0007669"/>
    <property type="project" value="TreeGrafter"/>
</dbReference>
<dbReference type="Gene3D" id="3.10.50.10">
    <property type="match status" value="1"/>
</dbReference>
<evidence type="ECO:0000256" key="4">
    <source>
        <dbReference type="ARBA" id="ARBA00023277"/>
    </source>
</evidence>
<keyword evidence="5 7" id="KW-0326">Glycosidase</keyword>
<comment type="caution">
    <text evidence="11">The sequence shown here is derived from an EMBL/GenBank/DDBJ whole genome shotgun (WGS) entry which is preliminary data.</text>
</comment>
<dbReference type="GO" id="GO:0000272">
    <property type="term" value="P:polysaccharide catabolic process"/>
    <property type="evidence" value="ECO:0007669"/>
    <property type="project" value="UniProtKB-KW"/>
</dbReference>
<feature type="domain" description="GH18" evidence="10">
    <location>
        <begin position="1"/>
        <end position="359"/>
    </location>
</feature>
<dbReference type="InterPro" id="IPR029070">
    <property type="entry name" value="Chitinase_insertion_sf"/>
</dbReference>
<dbReference type="PANTHER" id="PTHR11177:SF392">
    <property type="entry name" value="HAP41P"/>
    <property type="match status" value="1"/>
</dbReference>
<dbReference type="Pfam" id="PF00704">
    <property type="entry name" value="Glyco_hydro_18"/>
    <property type="match status" value="1"/>
</dbReference>
<dbReference type="Proteomes" id="UP001143981">
    <property type="component" value="Unassembled WGS sequence"/>
</dbReference>
<dbReference type="InterPro" id="IPR050314">
    <property type="entry name" value="Glycosyl_Hydrlase_18"/>
</dbReference>
<keyword evidence="6" id="KW-0624">Polysaccharide degradation</keyword>
<gene>
    <name evidence="11" type="ORF">LPJ61_006820</name>
</gene>
<comment type="similarity">
    <text evidence="8">Belongs to the glycosyl hydrolase 18 family.</text>
</comment>